<evidence type="ECO:0000256" key="2">
    <source>
        <dbReference type="SAM" id="MobiDB-lite"/>
    </source>
</evidence>
<dbReference type="GO" id="GO:0007165">
    <property type="term" value="P:signal transduction"/>
    <property type="evidence" value="ECO:0007669"/>
    <property type="project" value="TreeGrafter"/>
</dbReference>
<sequence length="557" mass="62819">MPLNDERPSSTSSSEDQTSDGESSSECRESMATASDLESLRDSFNSDISSKHCTPSSSPPETLTLDEVMEAGRDLFNLKLSHDIVMNREFQPHPNLKAKNSIWNAVKENVQKAFWDTLQAELNDDPPEYKHAIKLLEEIREILLSFLNPGANRMRTQIMEVLDMDLINQQADNNAVDICGLASYVVTTMGKLCSPERDGDIKKLQELNTENIVTLFREILHVLDLMRADMVNFAIRSIRPVLQVIGAEYEREKFQNVLDKTPNALNITTSWIQAAIEELLSVRKPAELSNNPEKILQGLPGPSQIFNTAFLRLLTWDFSKSSVPETWVVDETQLEEIQRQLKQAVAVNTVLLIVFSTIGDRIQGLSVLSDRLKRMITVLLNGMHKPSVFFPLLSFKFKAEQKNVYFILFSIFRNFNLKETLEGTSVQICCELNKSLRERDFPALTPEQQATLTGQICSIGQKDNPVRTLVEDRVHQYFMGLLSDPRPEVKLQEAPAGLAAIQPELGVIGKAFITLVNYNRAVYAPFYMEIMKKLLFFSDPPATSLPQEPAQGSIPHD</sequence>
<feature type="compositionally biased region" description="Low complexity" evidence="2">
    <location>
        <begin position="9"/>
        <end position="24"/>
    </location>
</feature>
<feature type="compositionally biased region" description="Polar residues" evidence="2">
    <location>
        <begin position="42"/>
        <end position="61"/>
    </location>
</feature>
<dbReference type="AlphaFoldDB" id="A0A8C6KSP6"/>
<evidence type="ECO:0000313" key="4">
    <source>
        <dbReference type="Proteomes" id="UP000694548"/>
    </source>
</evidence>
<accession>A0A8C6KSP6</accession>
<evidence type="ECO:0000313" key="3">
    <source>
        <dbReference type="Ensembl" id="ENSNFUP00015008977.1"/>
    </source>
</evidence>
<proteinExistence type="inferred from homology"/>
<dbReference type="GeneTree" id="ENSGT00940000157835"/>
<protein>
    <submittedName>
        <fullName evidence="3">T-complex 11, testis-specific-like 2</fullName>
    </submittedName>
</protein>
<dbReference type="Pfam" id="PF05794">
    <property type="entry name" value="Tcp11"/>
    <property type="match status" value="1"/>
</dbReference>
<comment type="similarity">
    <text evidence="1">Belongs to the TCP11 family.</text>
</comment>
<gene>
    <name evidence="3" type="primary">tcp11l2</name>
</gene>
<name>A0A8C6KSP6_NOTFU</name>
<dbReference type="PANTHER" id="PTHR12832">
    <property type="entry name" value="TESTIS-SPECIFIC PROTEIN PBS13 T-COMPLEX 11"/>
    <property type="match status" value="1"/>
</dbReference>
<dbReference type="Ensembl" id="ENSNFUT00015009442.1">
    <property type="protein sequence ID" value="ENSNFUP00015008977.1"/>
    <property type="gene ID" value="ENSNFUG00015004375.1"/>
</dbReference>
<reference evidence="3" key="1">
    <citation type="submission" date="2014-08" db="EMBL/GenBank/DDBJ databases">
        <authorList>
            <person name="Senf B."/>
            <person name="Petzold A."/>
            <person name="Downie B.R."/>
            <person name="Koch P."/>
            <person name="Platzer M."/>
        </authorList>
    </citation>
    <scope>NUCLEOTIDE SEQUENCE [LARGE SCALE GENOMIC DNA]</scope>
    <source>
        <strain evidence="3">GRZ</strain>
    </source>
</reference>
<dbReference type="Proteomes" id="UP000694548">
    <property type="component" value="Chromosome sgr01"/>
</dbReference>
<keyword evidence="4" id="KW-1185">Reference proteome</keyword>
<organism evidence="3 4">
    <name type="scientific">Nothobranchius furzeri</name>
    <name type="common">Turquoise killifish</name>
    <dbReference type="NCBI Taxonomy" id="105023"/>
    <lineage>
        <taxon>Eukaryota</taxon>
        <taxon>Metazoa</taxon>
        <taxon>Chordata</taxon>
        <taxon>Craniata</taxon>
        <taxon>Vertebrata</taxon>
        <taxon>Euteleostomi</taxon>
        <taxon>Actinopterygii</taxon>
        <taxon>Neopterygii</taxon>
        <taxon>Teleostei</taxon>
        <taxon>Neoteleostei</taxon>
        <taxon>Acanthomorphata</taxon>
        <taxon>Ovalentaria</taxon>
        <taxon>Atherinomorphae</taxon>
        <taxon>Cyprinodontiformes</taxon>
        <taxon>Nothobranchiidae</taxon>
        <taxon>Nothobranchius</taxon>
    </lineage>
</organism>
<dbReference type="InterPro" id="IPR008862">
    <property type="entry name" value="Tcp11"/>
</dbReference>
<reference evidence="3" key="3">
    <citation type="submission" date="2025-09" db="UniProtKB">
        <authorList>
            <consortium name="Ensembl"/>
        </authorList>
    </citation>
    <scope>IDENTIFICATION</scope>
</reference>
<reference evidence="3" key="2">
    <citation type="submission" date="2025-08" db="UniProtKB">
        <authorList>
            <consortium name="Ensembl"/>
        </authorList>
    </citation>
    <scope>IDENTIFICATION</scope>
</reference>
<evidence type="ECO:0000256" key="1">
    <source>
        <dbReference type="ARBA" id="ARBA00010954"/>
    </source>
</evidence>
<feature type="region of interest" description="Disordered" evidence="2">
    <location>
        <begin position="1"/>
        <end position="62"/>
    </location>
</feature>
<dbReference type="PANTHER" id="PTHR12832:SF17">
    <property type="entry name" value="T-COMPLEX PROTEIN 11-LIKE PROTEIN 2"/>
    <property type="match status" value="1"/>
</dbReference>